<accession>A0ABR0MTB0</accession>
<dbReference type="EMBL" id="JARKNE010000012">
    <property type="protein sequence ID" value="KAK5777131.1"/>
    <property type="molecule type" value="Genomic_DNA"/>
</dbReference>
<feature type="region of interest" description="Disordered" evidence="1">
    <location>
        <begin position="32"/>
        <end position="71"/>
    </location>
</feature>
<dbReference type="Proteomes" id="UP001358586">
    <property type="component" value="Chromosome 12"/>
</dbReference>
<organism evidence="3 4">
    <name type="scientific">Gossypium arboreum</name>
    <name type="common">Tree cotton</name>
    <name type="synonym">Gossypium nanking</name>
    <dbReference type="NCBI Taxonomy" id="29729"/>
    <lineage>
        <taxon>Eukaryota</taxon>
        <taxon>Viridiplantae</taxon>
        <taxon>Streptophyta</taxon>
        <taxon>Embryophyta</taxon>
        <taxon>Tracheophyta</taxon>
        <taxon>Spermatophyta</taxon>
        <taxon>Magnoliopsida</taxon>
        <taxon>eudicotyledons</taxon>
        <taxon>Gunneridae</taxon>
        <taxon>Pentapetalae</taxon>
        <taxon>rosids</taxon>
        <taxon>malvids</taxon>
        <taxon>Malvales</taxon>
        <taxon>Malvaceae</taxon>
        <taxon>Malvoideae</taxon>
        <taxon>Gossypium</taxon>
    </lineage>
</organism>
<evidence type="ECO:0000313" key="4">
    <source>
        <dbReference type="Proteomes" id="UP001358586"/>
    </source>
</evidence>
<keyword evidence="4" id="KW-1185">Reference proteome</keyword>
<evidence type="ECO:0000259" key="2">
    <source>
        <dbReference type="Pfam" id="PF03108"/>
    </source>
</evidence>
<evidence type="ECO:0000256" key="1">
    <source>
        <dbReference type="SAM" id="MobiDB-lite"/>
    </source>
</evidence>
<proteinExistence type="predicted"/>
<sequence length="354" mass="40458">MVALISYVDSESTIGGIDIDLNVTPDMDVVGDDGYDSSDPCYQKVDSDSDPDVDDVPDNIDDDDVNDDGNINASSVKNQMRPVVIHNNPGPHMSLIDPDAAHVAEFPEYPEILPAHRLAVNSDPEELFVGQRFESKEECVFAIKRYSMNISVDYKVAVSKPTLYIGECWKSGEGCNWRVRAAFIQKSQMWEIRKFVGPHTCTSTRMTEDHRKLDSKTICTCIMPMVKDMPTIKVSELIAEIQARFQYRVSYRKAWIAKQMAMEQLYGDFDASYNELQGWIAAMREYVPRTVIELQTRPYYSPDDQLQLGKRIFHRMFWTFDPCVRAFPHCKPFVQVDGTWLYGKYTQILLIAVA</sequence>
<gene>
    <name evidence="3" type="ORF">PVK06_045097</name>
</gene>
<reference evidence="3 4" key="1">
    <citation type="submission" date="2023-03" db="EMBL/GenBank/DDBJ databases">
        <title>WGS of Gossypium arboreum.</title>
        <authorList>
            <person name="Yu D."/>
        </authorList>
    </citation>
    <scope>NUCLEOTIDE SEQUENCE [LARGE SCALE GENOMIC DNA]</scope>
    <source>
        <tissue evidence="3">Leaf</tissue>
    </source>
</reference>
<dbReference type="Pfam" id="PF03108">
    <property type="entry name" value="DBD_Tnp_Mut"/>
    <property type="match status" value="1"/>
</dbReference>
<evidence type="ECO:0000313" key="3">
    <source>
        <dbReference type="EMBL" id="KAK5777131.1"/>
    </source>
</evidence>
<name>A0ABR0MTB0_GOSAR</name>
<dbReference type="PANTHER" id="PTHR31973">
    <property type="entry name" value="POLYPROTEIN, PUTATIVE-RELATED"/>
    <property type="match status" value="1"/>
</dbReference>
<dbReference type="PANTHER" id="PTHR31973:SF195">
    <property type="entry name" value="MUDR FAMILY TRANSPOSASE"/>
    <property type="match status" value="1"/>
</dbReference>
<feature type="compositionally biased region" description="Acidic residues" evidence="1">
    <location>
        <begin position="48"/>
        <end position="67"/>
    </location>
</feature>
<protein>
    <recommendedName>
        <fullName evidence="2">Transposase MuDR plant domain-containing protein</fullName>
    </recommendedName>
</protein>
<comment type="caution">
    <text evidence="3">The sequence shown here is derived from an EMBL/GenBank/DDBJ whole genome shotgun (WGS) entry which is preliminary data.</text>
</comment>
<dbReference type="InterPro" id="IPR004332">
    <property type="entry name" value="Transposase_MuDR"/>
</dbReference>
<feature type="domain" description="Transposase MuDR plant" evidence="2">
    <location>
        <begin position="127"/>
        <end position="191"/>
    </location>
</feature>